<dbReference type="AlphaFoldDB" id="G2YIS3"/>
<name>G2YIS3_BOTF4</name>
<evidence type="ECO:0000313" key="2">
    <source>
        <dbReference type="Proteomes" id="UP000008177"/>
    </source>
</evidence>
<evidence type="ECO:0000313" key="1">
    <source>
        <dbReference type="EMBL" id="CCD51610.1"/>
    </source>
</evidence>
<sequence length="49" mass="5161">MATCQPASHHEIAECILDPITCHVLISVFSVLSSSNAQTLIVAPIVGSR</sequence>
<dbReference type="Proteomes" id="UP000008177">
    <property type="component" value="Unplaced contigs"/>
</dbReference>
<dbReference type="InParanoid" id="G2YIS3"/>
<dbReference type="EMBL" id="FQ790337">
    <property type="protein sequence ID" value="CCD51610.1"/>
    <property type="molecule type" value="Genomic_DNA"/>
</dbReference>
<dbReference type="HOGENOM" id="CLU_3142895_0_0_1"/>
<proteinExistence type="predicted"/>
<protein>
    <submittedName>
        <fullName evidence="1">Uncharacterized protein</fullName>
    </submittedName>
</protein>
<organism evidence="1 2">
    <name type="scientific">Botryotinia fuckeliana (strain T4)</name>
    <name type="common">Noble rot fungus</name>
    <name type="synonym">Botrytis cinerea</name>
    <dbReference type="NCBI Taxonomy" id="999810"/>
    <lineage>
        <taxon>Eukaryota</taxon>
        <taxon>Fungi</taxon>
        <taxon>Dikarya</taxon>
        <taxon>Ascomycota</taxon>
        <taxon>Pezizomycotina</taxon>
        <taxon>Leotiomycetes</taxon>
        <taxon>Helotiales</taxon>
        <taxon>Sclerotiniaceae</taxon>
        <taxon>Botrytis</taxon>
    </lineage>
</organism>
<accession>G2YIS3</accession>
<reference evidence="2" key="1">
    <citation type="journal article" date="2011" name="PLoS Genet.">
        <title>Genomic analysis of the necrotrophic fungal pathogens Sclerotinia sclerotiorum and Botrytis cinerea.</title>
        <authorList>
            <person name="Amselem J."/>
            <person name="Cuomo C.A."/>
            <person name="van Kan J.A."/>
            <person name="Viaud M."/>
            <person name="Benito E.P."/>
            <person name="Couloux A."/>
            <person name="Coutinho P.M."/>
            <person name="de Vries R.P."/>
            <person name="Dyer P.S."/>
            <person name="Fillinger S."/>
            <person name="Fournier E."/>
            <person name="Gout L."/>
            <person name="Hahn M."/>
            <person name="Kohn L."/>
            <person name="Lapalu N."/>
            <person name="Plummer K.M."/>
            <person name="Pradier J.M."/>
            <person name="Quevillon E."/>
            <person name="Sharon A."/>
            <person name="Simon A."/>
            <person name="ten Have A."/>
            <person name="Tudzynski B."/>
            <person name="Tudzynski P."/>
            <person name="Wincker P."/>
            <person name="Andrew M."/>
            <person name="Anthouard V."/>
            <person name="Beever R.E."/>
            <person name="Beffa R."/>
            <person name="Benoit I."/>
            <person name="Bouzid O."/>
            <person name="Brault B."/>
            <person name="Chen Z."/>
            <person name="Choquer M."/>
            <person name="Collemare J."/>
            <person name="Cotton P."/>
            <person name="Danchin E.G."/>
            <person name="Da Silva C."/>
            <person name="Gautier A."/>
            <person name="Giraud C."/>
            <person name="Giraud T."/>
            <person name="Gonzalez C."/>
            <person name="Grossetete S."/>
            <person name="Guldener U."/>
            <person name="Henrissat B."/>
            <person name="Howlett B.J."/>
            <person name="Kodira C."/>
            <person name="Kretschmer M."/>
            <person name="Lappartient A."/>
            <person name="Leroch M."/>
            <person name="Levis C."/>
            <person name="Mauceli E."/>
            <person name="Neuveglise C."/>
            <person name="Oeser B."/>
            <person name="Pearson M."/>
            <person name="Poulain J."/>
            <person name="Poussereau N."/>
            <person name="Quesneville H."/>
            <person name="Rascle C."/>
            <person name="Schumacher J."/>
            <person name="Segurens B."/>
            <person name="Sexton A."/>
            <person name="Silva E."/>
            <person name="Sirven C."/>
            <person name="Soanes D.M."/>
            <person name="Talbot N.J."/>
            <person name="Templeton M."/>
            <person name="Yandava C."/>
            <person name="Yarden O."/>
            <person name="Zeng Q."/>
            <person name="Rollins J.A."/>
            <person name="Lebrun M.H."/>
            <person name="Dickman M."/>
        </authorList>
    </citation>
    <scope>NUCLEOTIDE SEQUENCE [LARGE SCALE GENOMIC DNA]</scope>
    <source>
        <strain evidence="2">T4</strain>
    </source>
</reference>
<gene>
    <name evidence="1" type="ORF">BofuT4_uP019160.1</name>
</gene>